<evidence type="ECO:0000313" key="3">
    <source>
        <dbReference type="Proteomes" id="UP000516072"/>
    </source>
</evidence>
<evidence type="ECO:0000313" key="2">
    <source>
        <dbReference type="EMBL" id="CAB1276547.1"/>
    </source>
</evidence>
<dbReference type="PANTHER" id="PTHR21015:SF22">
    <property type="entry name" value="GLYCOSYLTRANSFERASE"/>
    <property type="match status" value="1"/>
</dbReference>
<accession>A0A7G1QAB2</accession>
<name>A0A7G1QAB2_9GAMM</name>
<organism evidence="2 3">
    <name type="scientific">Candidatus Nitrosacidococcus tergens</name>
    <dbReference type="NCBI Taxonomy" id="553981"/>
    <lineage>
        <taxon>Bacteria</taxon>
        <taxon>Pseudomonadati</taxon>
        <taxon>Pseudomonadota</taxon>
        <taxon>Gammaproteobacteria</taxon>
        <taxon>Chromatiales</taxon>
        <taxon>Chromatiaceae</taxon>
        <taxon>Candidatus Nitrosacidococcus</taxon>
    </lineage>
</organism>
<reference evidence="2 3" key="1">
    <citation type="submission" date="2020-03" db="EMBL/GenBank/DDBJ databases">
        <authorList>
            <person name="Picone N."/>
        </authorList>
    </citation>
    <scope>NUCLEOTIDE SEQUENCE [LARGE SCALE GENOMIC DNA]</scope>
    <source>
        <strain evidence="2">NSCAC1</strain>
    </source>
</reference>
<dbReference type="EMBL" id="LR778175">
    <property type="protein sequence ID" value="CAB1276547.1"/>
    <property type="molecule type" value="Genomic_DNA"/>
</dbReference>
<sequence>MSHKVLFAVHDWGLGHATRDLVVIRALLDAGHEVGIVSYGRAMMLLRSMLANRCTFYELKDIPKPLGRYAATFYIRMSLAMPEVFWIYRKERLFAQHLCKTQGYDRIISDSRFGMALTEVPSYYLFHSLRQIIPGRPHWLEYFVERNQQHLLRRAQGVLIPDEEQDGGLAGDLCHNMSCNWGDQVKFIGPLADMEAFNVEKDIRCFISVSGAEPQRTILEEIILKQVKDLEGRIIVALGRPENPDIVFDNGRITIYGFLDRQQQIEMINRANTVVTRSGYTTLMELSQIGCKALLIPTVGQSEQEYLADYHRQRGYVHSVLQHQVNLLQDIAITESLPGLPKMSATRDSVQRLLSIVVG</sequence>
<dbReference type="RefSeq" id="WP_197743933.1">
    <property type="nucleotide sequence ID" value="NZ_LR778175.1"/>
</dbReference>
<dbReference type="Pfam" id="PF04101">
    <property type="entry name" value="Glyco_tran_28_C"/>
    <property type="match status" value="1"/>
</dbReference>
<keyword evidence="3" id="KW-1185">Reference proteome</keyword>
<dbReference type="GO" id="GO:0016758">
    <property type="term" value="F:hexosyltransferase activity"/>
    <property type="evidence" value="ECO:0007669"/>
    <property type="project" value="InterPro"/>
</dbReference>
<evidence type="ECO:0000259" key="1">
    <source>
        <dbReference type="Pfam" id="PF04101"/>
    </source>
</evidence>
<dbReference type="Proteomes" id="UP000516072">
    <property type="component" value="Chromosome"/>
</dbReference>
<dbReference type="AlphaFoldDB" id="A0A7G1QAB2"/>
<feature type="domain" description="Glycosyl transferase family 28 C-terminal" evidence="1">
    <location>
        <begin position="219"/>
        <end position="325"/>
    </location>
</feature>
<keyword evidence="2" id="KW-0808">Transferase</keyword>
<dbReference type="KEGG" id="ntg:NSCAC_1226"/>
<dbReference type="InterPro" id="IPR007235">
    <property type="entry name" value="Glyco_trans_28_C"/>
</dbReference>
<dbReference type="Pfam" id="PF13528">
    <property type="entry name" value="Glyco_trans_1_3"/>
    <property type="match status" value="1"/>
</dbReference>
<proteinExistence type="predicted"/>
<gene>
    <name evidence="2" type="ORF">NSCAC_1226</name>
</gene>
<dbReference type="Gene3D" id="3.40.50.2000">
    <property type="entry name" value="Glycogen Phosphorylase B"/>
    <property type="match status" value="1"/>
</dbReference>
<dbReference type="SUPFAM" id="SSF53756">
    <property type="entry name" value="UDP-Glycosyltransferase/glycogen phosphorylase"/>
    <property type="match status" value="1"/>
</dbReference>
<dbReference type="PANTHER" id="PTHR21015">
    <property type="entry name" value="UDP-N-ACETYLGLUCOSAMINE--N-ACETYLMURAMYL-(PENTAPEPTIDE) PYROPHOSPHORYL-UNDECAPRENOL N-ACETYLGLUCOSAMINE TRANSFERASE 1"/>
    <property type="match status" value="1"/>
</dbReference>
<protein>
    <submittedName>
        <fullName evidence="2">Putative Glycosyl transferase family 1</fullName>
    </submittedName>
</protein>